<dbReference type="InterPro" id="IPR003870">
    <property type="entry name" value="DUF222"/>
</dbReference>
<dbReference type="InterPro" id="IPR002711">
    <property type="entry name" value="HNH"/>
</dbReference>
<dbReference type="GO" id="GO:0004519">
    <property type="term" value="F:endonuclease activity"/>
    <property type="evidence" value="ECO:0007669"/>
    <property type="project" value="InterPro"/>
</dbReference>
<reference evidence="4 5" key="1">
    <citation type="submission" date="2019-06" db="EMBL/GenBank/DDBJ databases">
        <title>Sequencing the genomes of 1000 actinobacteria strains.</title>
        <authorList>
            <person name="Klenk H.-P."/>
        </authorList>
    </citation>
    <scope>NUCLEOTIDE SEQUENCE [LARGE SCALE GENOMIC DNA]</scope>
    <source>
        <strain evidence="4 5">DSM 17305</strain>
    </source>
</reference>
<sequence>MDKAPEVMSEDELVRALDQADADLAVVSTRRLRLIAALDKTGYAERVGARDTRQFIEYRYRLDHYRAQRDLQLARALPKYPAISAQLDEVKLRPAQAEAIVLELEKTPSTVPVADLEFAERELARLTHLPPTQLRKATIQARDILDTDGPEPEERKAAARESLTLSSIDHGVKFKGFLANENAELLRSLITTGARPHKTLDGDPDPRPREKRQADALTTALTLAATALDAGTPSPTIPRSTTPTPAAAPTTTPAAATAATGAAATGAAATGAAATGAAAAASAGAGPARAATAASGPAEAGAAATGATGAATAPSGTAPTGTAPTGTAPTGTAPTGTAPTRTAGAHAAESDPAATGLAASSTAGARSAAACTGVPGAEAIGAAAAGVGVAAVGPETAGGTGVAPTTSRAAVGEAVSVEPAGTAARGSGAEALGVESLGVEAIGVAAAGAETAGGTGVAPTTSRAAGSAATGSGAESLGVAEVRAEVAGGTGVAPTTSRAAVGEGASVEPDSTAARGSGAEALGAETLGAEALGVEALGVEALGVAADGVEALGVEALGVEADGVAAAGAETARGMGVAPTTSRAAVGEAVSVELDGAVAGSAAGESGIGACREVVPGFGAKANITVTIDLNDLKAATADAIGQTVYSNGLSAAAIRRLACDANIIPIVLGSRSEPLDVGRCERLVTKGMRRALNARDRGCVVCGAPPVMCDAHHVIHWIDGGVTAVWNLALLCRRHHTDVHNGHWHITITNDQVHVARPSWADPPPRQAPPPDITSPLSSPPERSDVGRSPTSDVPSDDPSHRRTAARRSFPNPRTDSEDEQAVRAATYLAIWGEPLPPDHHKPSAEGPAPTPTNPWNEAATTV</sequence>
<comment type="similarity">
    <text evidence="1">Belongs to the Rv1128c/1148c/1588c/1702c/1945/3466 family.</text>
</comment>
<feature type="compositionally biased region" description="Pro residues" evidence="2">
    <location>
        <begin position="762"/>
        <end position="774"/>
    </location>
</feature>
<dbReference type="PANTHER" id="PTHR45725">
    <property type="entry name" value="FORMIN HOMOLOGY 2 FAMILY MEMBER"/>
    <property type="match status" value="1"/>
</dbReference>
<dbReference type="InterPro" id="IPR003615">
    <property type="entry name" value="HNH_nuc"/>
</dbReference>
<dbReference type="Gene3D" id="1.10.30.50">
    <property type="match status" value="1"/>
</dbReference>
<dbReference type="Pfam" id="PF01844">
    <property type="entry name" value="HNH"/>
    <property type="match status" value="1"/>
</dbReference>
<accession>A0A542EVT3</accession>
<evidence type="ECO:0000256" key="2">
    <source>
        <dbReference type="SAM" id="MobiDB-lite"/>
    </source>
</evidence>
<evidence type="ECO:0000259" key="3">
    <source>
        <dbReference type="SMART" id="SM00507"/>
    </source>
</evidence>
<dbReference type="EMBL" id="VFMM01000001">
    <property type="protein sequence ID" value="TQJ19469.1"/>
    <property type="molecule type" value="Genomic_DNA"/>
</dbReference>
<dbReference type="PANTHER" id="PTHR45725:SF18">
    <property type="entry name" value="ORC1-LIKE AAA ATPASE DOMAIN-CONTAINING PROTEIN"/>
    <property type="match status" value="1"/>
</dbReference>
<feature type="region of interest" description="Disordered" evidence="2">
    <location>
        <begin position="757"/>
        <end position="864"/>
    </location>
</feature>
<comment type="caution">
    <text evidence="4">The sequence shown here is derived from an EMBL/GenBank/DDBJ whole genome shotgun (WGS) entry which is preliminary data.</text>
</comment>
<keyword evidence="5" id="KW-1185">Reference proteome</keyword>
<feature type="region of interest" description="Disordered" evidence="2">
    <location>
        <begin position="305"/>
        <end position="358"/>
    </location>
</feature>
<proteinExistence type="inferred from homology"/>
<dbReference type="Proteomes" id="UP000316298">
    <property type="component" value="Unassembled WGS sequence"/>
</dbReference>
<feature type="region of interest" description="Disordered" evidence="2">
    <location>
        <begin position="226"/>
        <end position="254"/>
    </location>
</feature>
<gene>
    <name evidence="4" type="ORF">FB475_3638</name>
</gene>
<dbReference type="CDD" id="cd00085">
    <property type="entry name" value="HNHc"/>
    <property type="match status" value="1"/>
</dbReference>
<dbReference type="RefSeq" id="WP_185759293.1">
    <property type="nucleotide sequence ID" value="NZ_BAAAKA010000004.1"/>
</dbReference>
<dbReference type="GO" id="GO:0008270">
    <property type="term" value="F:zinc ion binding"/>
    <property type="evidence" value="ECO:0007669"/>
    <property type="project" value="InterPro"/>
</dbReference>
<dbReference type="SMART" id="SM00507">
    <property type="entry name" value="HNHc"/>
    <property type="match status" value="1"/>
</dbReference>
<feature type="domain" description="HNH nuclease" evidence="3">
    <location>
        <begin position="688"/>
        <end position="738"/>
    </location>
</feature>
<feature type="compositionally biased region" description="Polar residues" evidence="2">
    <location>
        <begin position="855"/>
        <end position="864"/>
    </location>
</feature>
<evidence type="ECO:0000256" key="1">
    <source>
        <dbReference type="ARBA" id="ARBA00023450"/>
    </source>
</evidence>
<dbReference type="Pfam" id="PF02720">
    <property type="entry name" value="DUF222"/>
    <property type="match status" value="2"/>
</dbReference>
<name>A0A542EVT3_9ACTN</name>
<dbReference type="InterPro" id="IPR051425">
    <property type="entry name" value="Formin_Homology"/>
</dbReference>
<evidence type="ECO:0000313" key="4">
    <source>
        <dbReference type="EMBL" id="TQJ19469.1"/>
    </source>
</evidence>
<dbReference type="GO" id="GO:0003676">
    <property type="term" value="F:nucleic acid binding"/>
    <property type="evidence" value="ECO:0007669"/>
    <property type="project" value="InterPro"/>
</dbReference>
<feature type="compositionally biased region" description="Low complexity" evidence="2">
    <location>
        <begin position="457"/>
        <end position="474"/>
    </location>
</feature>
<dbReference type="AlphaFoldDB" id="A0A542EVT3"/>
<protein>
    <submittedName>
        <fullName evidence="4">Uncharacterized protein DUF222</fullName>
    </submittedName>
</protein>
<feature type="region of interest" description="Disordered" evidence="2">
    <location>
        <begin position="488"/>
        <end position="519"/>
    </location>
</feature>
<evidence type="ECO:0000313" key="5">
    <source>
        <dbReference type="Proteomes" id="UP000316298"/>
    </source>
</evidence>
<organism evidence="4 5">
    <name type="scientific">Kribbella jejuensis</name>
    <dbReference type="NCBI Taxonomy" id="236068"/>
    <lineage>
        <taxon>Bacteria</taxon>
        <taxon>Bacillati</taxon>
        <taxon>Actinomycetota</taxon>
        <taxon>Actinomycetes</taxon>
        <taxon>Propionibacteriales</taxon>
        <taxon>Kribbellaceae</taxon>
        <taxon>Kribbella</taxon>
    </lineage>
</organism>
<feature type="region of interest" description="Disordered" evidence="2">
    <location>
        <begin position="451"/>
        <end position="474"/>
    </location>
</feature>